<evidence type="ECO:0000256" key="6">
    <source>
        <dbReference type="SAM" id="Phobius"/>
    </source>
</evidence>
<dbReference type="GO" id="GO:0000139">
    <property type="term" value="C:Golgi membrane"/>
    <property type="evidence" value="ECO:0007669"/>
    <property type="project" value="InterPro"/>
</dbReference>
<sequence>MYTTTQMVMFVFGTFQRGLHNFLLEFVKVTDEETGKKIYPFPGCTITLMSAYMCTTFALLLVGTTQGQEGLKKCFNVNGFKHFWIMGVLYCIDDIMEMEAVKLIDSQTYTVISQGKLMFAALLSIVVLRKNQTVLQWCILLIVTTGMFQYVFRNGVPGAGKGSHEGDAKTDQLLHLLGMALAVGKVVVSVVAAVVNQRLMGTEGSAFPIQFFWMKSSQAVFASIYTFSIEFKHIFITNGLFAGWTGVAYASLFLGFLMKAVIAIWLVKVLDAVLKNLSDALSLAAVFVLRLCVLHAQWTYLELLTYVVIILGTYAYIQSKSVEEDLQKERAARLESEGRGLQADPSRGLSLVAEEDGKLSIHIDPQALQHQKKESLYSTATVAPQQQPESEDTKADALLGPADRVASEP</sequence>
<dbReference type="GO" id="GO:0015165">
    <property type="term" value="F:pyrimidine nucleotide-sugar transmembrane transporter activity"/>
    <property type="evidence" value="ECO:0007669"/>
    <property type="project" value="InterPro"/>
</dbReference>
<name>A0A0G4F195_9ALVE</name>
<dbReference type="AlphaFoldDB" id="A0A0G4F195"/>
<protein>
    <recommendedName>
        <fullName evidence="8">Sugar phosphate transporter domain-containing protein</fullName>
    </recommendedName>
</protein>
<reference evidence="7" key="1">
    <citation type="submission" date="2014-11" db="EMBL/GenBank/DDBJ databases">
        <authorList>
            <person name="Otto D Thomas"/>
            <person name="Naeem Raeece"/>
        </authorList>
    </citation>
    <scope>NUCLEOTIDE SEQUENCE</scope>
</reference>
<dbReference type="VEuPathDB" id="CryptoDB:Cvel_14544"/>
<feature type="transmembrane region" description="Helical" evidence="6">
    <location>
        <begin position="300"/>
        <end position="317"/>
    </location>
</feature>
<feature type="transmembrane region" description="Helical" evidence="6">
    <location>
        <begin position="108"/>
        <end position="128"/>
    </location>
</feature>
<evidence type="ECO:0000256" key="2">
    <source>
        <dbReference type="ARBA" id="ARBA00022692"/>
    </source>
</evidence>
<keyword evidence="2 6" id="KW-0812">Transmembrane</keyword>
<feature type="transmembrane region" description="Helical" evidence="6">
    <location>
        <begin position="207"/>
        <end position="227"/>
    </location>
</feature>
<feature type="transmembrane region" description="Helical" evidence="6">
    <location>
        <begin position="38"/>
        <end position="63"/>
    </location>
</feature>
<evidence type="ECO:0000313" key="7">
    <source>
        <dbReference type="EMBL" id="CEM05304.1"/>
    </source>
</evidence>
<comment type="subcellular location">
    <subcellularLocation>
        <location evidence="1">Membrane</location>
        <topology evidence="1">Multi-pass membrane protein</topology>
    </subcellularLocation>
</comment>
<proteinExistence type="predicted"/>
<dbReference type="PANTHER" id="PTHR10231">
    <property type="entry name" value="NUCLEOTIDE-SUGAR TRANSMEMBRANE TRANSPORTER"/>
    <property type="match status" value="1"/>
</dbReference>
<dbReference type="InterPro" id="IPR007271">
    <property type="entry name" value="Nuc_sug_transpt"/>
</dbReference>
<organism evidence="7">
    <name type="scientific">Chromera velia CCMP2878</name>
    <dbReference type="NCBI Taxonomy" id="1169474"/>
    <lineage>
        <taxon>Eukaryota</taxon>
        <taxon>Sar</taxon>
        <taxon>Alveolata</taxon>
        <taxon>Colpodellida</taxon>
        <taxon>Chromeraceae</taxon>
        <taxon>Chromera</taxon>
    </lineage>
</organism>
<feature type="transmembrane region" description="Helical" evidence="6">
    <location>
        <begin position="173"/>
        <end position="195"/>
    </location>
</feature>
<evidence type="ECO:0000256" key="1">
    <source>
        <dbReference type="ARBA" id="ARBA00004141"/>
    </source>
</evidence>
<evidence type="ECO:0000256" key="5">
    <source>
        <dbReference type="SAM" id="MobiDB-lite"/>
    </source>
</evidence>
<feature type="compositionally biased region" description="Polar residues" evidence="5">
    <location>
        <begin position="376"/>
        <end position="388"/>
    </location>
</feature>
<accession>A0A0G4F195</accession>
<dbReference type="EMBL" id="CDMZ01000043">
    <property type="protein sequence ID" value="CEM05304.1"/>
    <property type="molecule type" value="Genomic_DNA"/>
</dbReference>
<gene>
    <name evidence="7" type="ORF">Cvel_14544</name>
</gene>
<evidence type="ECO:0008006" key="8">
    <source>
        <dbReference type="Google" id="ProtNLM"/>
    </source>
</evidence>
<feature type="transmembrane region" description="Helical" evidence="6">
    <location>
        <begin position="239"/>
        <end position="267"/>
    </location>
</feature>
<evidence type="ECO:0000256" key="3">
    <source>
        <dbReference type="ARBA" id="ARBA00022989"/>
    </source>
</evidence>
<evidence type="ECO:0000256" key="4">
    <source>
        <dbReference type="ARBA" id="ARBA00023136"/>
    </source>
</evidence>
<keyword evidence="4 6" id="KW-0472">Membrane</keyword>
<dbReference type="Pfam" id="PF04142">
    <property type="entry name" value="Nuc_sug_transp"/>
    <property type="match status" value="1"/>
</dbReference>
<feature type="transmembrane region" description="Helical" evidence="6">
    <location>
        <begin position="134"/>
        <end position="152"/>
    </location>
</feature>
<dbReference type="PhylomeDB" id="A0A0G4F195"/>
<keyword evidence="3 6" id="KW-1133">Transmembrane helix</keyword>
<feature type="region of interest" description="Disordered" evidence="5">
    <location>
        <begin position="374"/>
        <end position="409"/>
    </location>
</feature>